<evidence type="ECO:0000256" key="4">
    <source>
        <dbReference type="RuleBase" id="RU361279"/>
    </source>
</evidence>
<dbReference type="InterPro" id="IPR002698">
    <property type="entry name" value="FTHF_cligase"/>
</dbReference>
<keyword evidence="3 4" id="KW-0067">ATP-binding</keyword>
<protein>
    <recommendedName>
        <fullName evidence="4">5-formyltetrahydrofolate cyclo-ligase</fullName>
        <ecNumber evidence="4">6.3.3.2</ecNumber>
    </recommendedName>
</protein>
<evidence type="ECO:0000313" key="5">
    <source>
        <dbReference type="EMBL" id="MDV6266177.1"/>
    </source>
</evidence>
<keyword evidence="6" id="KW-1185">Reference proteome</keyword>
<reference evidence="5 6" key="1">
    <citation type="submission" date="2023-10" db="EMBL/GenBank/DDBJ databases">
        <title>Development of a sustainable strategy for remediation of hydrocarbon-contaminated territories based on the waste exchange concept.</title>
        <authorList>
            <person name="Krivoruchko A."/>
        </authorList>
    </citation>
    <scope>NUCLEOTIDE SEQUENCE [LARGE SCALE GENOMIC DNA]</scope>
    <source>
        <strain evidence="5 6">IEGM 1203</strain>
    </source>
</reference>
<dbReference type="Pfam" id="PF01812">
    <property type="entry name" value="5-FTHF_cyc-lig"/>
    <property type="match status" value="1"/>
</dbReference>
<comment type="catalytic activity">
    <reaction evidence="4">
        <text>(6S)-5-formyl-5,6,7,8-tetrahydrofolate + ATP = (6R)-5,10-methenyltetrahydrofolate + ADP + phosphate</text>
        <dbReference type="Rhea" id="RHEA:10488"/>
        <dbReference type="ChEBI" id="CHEBI:30616"/>
        <dbReference type="ChEBI" id="CHEBI:43474"/>
        <dbReference type="ChEBI" id="CHEBI:57455"/>
        <dbReference type="ChEBI" id="CHEBI:57457"/>
        <dbReference type="ChEBI" id="CHEBI:456216"/>
        <dbReference type="EC" id="6.3.3.2"/>
    </reaction>
</comment>
<sequence>MEPREKEQWRQTVLAERRAISEQTRSTESSALTAHSLDLTIPGTTVCAYVPTRTEPGTTDLLDALAAVVDRVLLPITGAPGPLSWVEYTGVDALRPAAYGLREPVGPVLPPETIALAHTVFVPALAVDRRGTRLGRGAGYYDRTLGLASPTARLVAVVRDSELVEQLPADPHDIPMGWALTPTAGWTRLDR</sequence>
<dbReference type="Proteomes" id="UP001185927">
    <property type="component" value="Unassembled WGS sequence"/>
</dbReference>
<keyword evidence="2 4" id="KW-0547">Nucleotide-binding</keyword>
<dbReference type="NCBIfam" id="TIGR02727">
    <property type="entry name" value="MTHFS_bact"/>
    <property type="match status" value="1"/>
</dbReference>
<dbReference type="EMBL" id="JAWLKB010000002">
    <property type="protein sequence ID" value="MDV6266177.1"/>
    <property type="molecule type" value="Genomic_DNA"/>
</dbReference>
<dbReference type="GO" id="GO:0030272">
    <property type="term" value="F:5-formyltetrahydrofolate cyclo-ligase activity"/>
    <property type="evidence" value="ECO:0007669"/>
    <property type="project" value="UniProtKB-EC"/>
</dbReference>
<accession>A0ABU4BPL3</accession>
<name>A0ABU4BPL3_RHOGO</name>
<organism evidence="5 6">
    <name type="scientific">Rhodococcus globerulus</name>
    <dbReference type="NCBI Taxonomy" id="33008"/>
    <lineage>
        <taxon>Bacteria</taxon>
        <taxon>Bacillati</taxon>
        <taxon>Actinomycetota</taxon>
        <taxon>Actinomycetes</taxon>
        <taxon>Mycobacteriales</taxon>
        <taxon>Nocardiaceae</taxon>
        <taxon>Rhodococcus</taxon>
    </lineage>
</organism>
<dbReference type="InterPro" id="IPR037171">
    <property type="entry name" value="NagB/RpiA_transferase-like"/>
</dbReference>
<evidence type="ECO:0000313" key="6">
    <source>
        <dbReference type="Proteomes" id="UP001185927"/>
    </source>
</evidence>
<dbReference type="SUPFAM" id="SSF100950">
    <property type="entry name" value="NagB/RpiA/CoA transferase-like"/>
    <property type="match status" value="1"/>
</dbReference>
<dbReference type="PIRSF" id="PIRSF006806">
    <property type="entry name" value="FTHF_cligase"/>
    <property type="match status" value="1"/>
</dbReference>
<evidence type="ECO:0000256" key="3">
    <source>
        <dbReference type="ARBA" id="ARBA00022840"/>
    </source>
</evidence>
<dbReference type="PANTHER" id="PTHR23407">
    <property type="entry name" value="ATPASE INHIBITOR/5-FORMYLTETRAHYDROFOLATE CYCLO-LIGASE"/>
    <property type="match status" value="1"/>
</dbReference>
<keyword evidence="4" id="KW-0479">Metal-binding</keyword>
<dbReference type="InterPro" id="IPR024185">
    <property type="entry name" value="FTHF_cligase-like_sf"/>
</dbReference>
<keyword evidence="4" id="KW-0460">Magnesium</keyword>
<dbReference type="RefSeq" id="WP_045069234.1">
    <property type="nucleotide sequence ID" value="NZ_JAWLKB010000002.1"/>
</dbReference>
<gene>
    <name evidence="5" type="ORF">R3Q16_06140</name>
</gene>
<evidence type="ECO:0000256" key="1">
    <source>
        <dbReference type="ARBA" id="ARBA00010638"/>
    </source>
</evidence>
<comment type="caution">
    <text evidence="5">The sequence shown here is derived from an EMBL/GenBank/DDBJ whole genome shotgun (WGS) entry which is preliminary data.</text>
</comment>
<dbReference type="PANTHER" id="PTHR23407:SF1">
    <property type="entry name" value="5-FORMYLTETRAHYDROFOLATE CYCLO-LIGASE"/>
    <property type="match status" value="1"/>
</dbReference>
<dbReference type="Gene3D" id="3.40.50.10420">
    <property type="entry name" value="NagB/RpiA/CoA transferase-like"/>
    <property type="match status" value="1"/>
</dbReference>
<comment type="cofactor">
    <cofactor evidence="4">
        <name>Mg(2+)</name>
        <dbReference type="ChEBI" id="CHEBI:18420"/>
    </cofactor>
</comment>
<keyword evidence="5" id="KW-0436">Ligase</keyword>
<comment type="similarity">
    <text evidence="1 4">Belongs to the 5-formyltetrahydrofolate cyclo-ligase family.</text>
</comment>
<dbReference type="EC" id="6.3.3.2" evidence="4"/>
<proteinExistence type="inferred from homology"/>
<evidence type="ECO:0000256" key="2">
    <source>
        <dbReference type="ARBA" id="ARBA00022741"/>
    </source>
</evidence>